<dbReference type="RefSeq" id="WP_346056955.1">
    <property type="nucleotide sequence ID" value="NZ_BAABIB010000173.1"/>
</dbReference>
<protein>
    <submittedName>
        <fullName evidence="1">Uncharacterized protein</fullName>
    </submittedName>
</protein>
<proteinExistence type="predicted"/>
<sequence>MTDIDIVSTAGVLAVPDLTEDDRTTVEQHWQAVTRYLESGNPGALGRFAGATVGGYANVPEYRLATNLDTIDQLALIGDI</sequence>
<organism evidence="1 2">
    <name type="scientific">Amycolatopsis dongchuanensis</name>
    <dbReference type="NCBI Taxonomy" id="1070866"/>
    <lineage>
        <taxon>Bacteria</taxon>
        <taxon>Bacillati</taxon>
        <taxon>Actinomycetota</taxon>
        <taxon>Actinomycetes</taxon>
        <taxon>Pseudonocardiales</taxon>
        <taxon>Pseudonocardiaceae</taxon>
        <taxon>Amycolatopsis</taxon>
    </lineage>
</organism>
<evidence type="ECO:0000313" key="2">
    <source>
        <dbReference type="Proteomes" id="UP001500192"/>
    </source>
</evidence>
<keyword evidence="2" id="KW-1185">Reference proteome</keyword>
<dbReference type="Proteomes" id="UP001500192">
    <property type="component" value="Unassembled WGS sequence"/>
</dbReference>
<dbReference type="EMBL" id="BAABIB010000173">
    <property type="protein sequence ID" value="GAA4671948.1"/>
    <property type="molecule type" value="Genomic_DNA"/>
</dbReference>
<comment type="caution">
    <text evidence="1">The sequence shown here is derived from an EMBL/GenBank/DDBJ whole genome shotgun (WGS) entry which is preliminary data.</text>
</comment>
<gene>
    <name evidence="1" type="ORF">GCM10023214_78620</name>
</gene>
<reference evidence="2" key="1">
    <citation type="journal article" date="2019" name="Int. J. Syst. Evol. Microbiol.">
        <title>The Global Catalogue of Microorganisms (GCM) 10K type strain sequencing project: providing services to taxonomists for standard genome sequencing and annotation.</title>
        <authorList>
            <consortium name="The Broad Institute Genomics Platform"/>
            <consortium name="The Broad Institute Genome Sequencing Center for Infectious Disease"/>
            <person name="Wu L."/>
            <person name="Ma J."/>
        </authorList>
    </citation>
    <scope>NUCLEOTIDE SEQUENCE [LARGE SCALE GENOMIC DNA]</scope>
    <source>
        <strain evidence="2">JCM 18054</strain>
    </source>
</reference>
<name>A0ABP8VWD2_9PSEU</name>
<accession>A0ABP8VWD2</accession>
<evidence type="ECO:0000313" key="1">
    <source>
        <dbReference type="EMBL" id="GAA4671948.1"/>
    </source>
</evidence>